<keyword evidence="8" id="KW-1185">Reference proteome</keyword>
<comment type="similarity">
    <text evidence="2 5">Belongs to the GINS2/PSF2 family.</text>
</comment>
<dbReference type="Proteomes" id="UP000050795">
    <property type="component" value="Unassembled WGS sequence"/>
</dbReference>
<dbReference type="Pfam" id="PF25005">
    <property type="entry name" value="PSF2_N"/>
    <property type="match status" value="1"/>
</dbReference>
<dbReference type="GO" id="GO:0071162">
    <property type="term" value="C:CMG complex"/>
    <property type="evidence" value="ECO:0007669"/>
    <property type="project" value="UniProtKB-ARBA"/>
</dbReference>
<evidence type="ECO:0000259" key="7">
    <source>
        <dbReference type="Pfam" id="PF25005"/>
    </source>
</evidence>
<dbReference type="Pfam" id="PF05916">
    <property type="entry name" value="Sld5"/>
    <property type="match status" value="1"/>
</dbReference>
<dbReference type="AlphaFoldDB" id="A0AA85IKS6"/>
<keyword evidence="4 5" id="KW-0539">Nucleus</keyword>
<dbReference type="CDD" id="cd11712">
    <property type="entry name" value="GINS_A_psf2"/>
    <property type="match status" value="1"/>
</dbReference>
<dbReference type="GO" id="GO:0006260">
    <property type="term" value="P:DNA replication"/>
    <property type="evidence" value="ECO:0007669"/>
    <property type="project" value="UniProtKB-KW"/>
</dbReference>
<evidence type="ECO:0000256" key="2">
    <source>
        <dbReference type="ARBA" id="ARBA00010565"/>
    </source>
</evidence>
<dbReference type="InterPro" id="IPR056784">
    <property type="entry name" value="PSF2_N"/>
</dbReference>
<dbReference type="CDD" id="cd21694">
    <property type="entry name" value="GINS_B_Psf2"/>
    <property type="match status" value="1"/>
</dbReference>
<evidence type="ECO:0000256" key="3">
    <source>
        <dbReference type="ARBA" id="ARBA00022705"/>
    </source>
</evidence>
<reference evidence="9" key="2">
    <citation type="submission" date="2023-11" db="UniProtKB">
        <authorList>
            <consortium name="WormBaseParasite"/>
        </authorList>
    </citation>
    <scope>IDENTIFICATION</scope>
</reference>
<comment type="subcellular location">
    <subcellularLocation>
        <location evidence="1 5">Nucleus</location>
    </subcellularLocation>
</comment>
<dbReference type="SUPFAM" id="SSF158573">
    <property type="entry name" value="GINS helical bundle-like"/>
    <property type="match status" value="1"/>
</dbReference>
<evidence type="ECO:0000313" key="9">
    <source>
        <dbReference type="WBParaSite" id="TREG1_101390.1"/>
    </source>
</evidence>
<dbReference type="PIRSF" id="PIRSF028998">
    <property type="entry name" value="GINS_Psf2_subgr"/>
    <property type="match status" value="1"/>
</dbReference>
<dbReference type="GO" id="GO:0000811">
    <property type="term" value="C:GINS complex"/>
    <property type="evidence" value="ECO:0007669"/>
    <property type="project" value="TreeGrafter"/>
</dbReference>
<dbReference type="Gene3D" id="1.20.58.1020">
    <property type="match status" value="1"/>
</dbReference>
<dbReference type="InterPro" id="IPR007257">
    <property type="entry name" value="GINS_Psf2"/>
</dbReference>
<dbReference type="PANTHER" id="PTHR12772">
    <property type="entry name" value="DNA REPLICATION COMPLEX GINS PROTEIN PSF2"/>
    <property type="match status" value="1"/>
</dbReference>
<sequence>MNPAELEFLSEEEGLTIVPRFKLDIVKLLNTTIGPFFPNVPITVPLWVALHLRGQQKCRIIPPAWLTLEKLNEWKETEENDSGCTSPPHPQYIEISTLLLEHAPEDIPNPESIRNTVRDVWDIRVGKVLSSLNGFLSSGSSTARVSQLTNMELSTIHNLLTNSMDQLSLLRQATSQTVEYAGGGSVNRTSFLNSSSMGN</sequence>
<feature type="domain" description="GINS subunit" evidence="6">
    <location>
        <begin position="65"/>
        <end position="167"/>
    </location>
</feature>
<comment type="subunit">
    <text evidence="5">Component of the GINS complex.</text>
</comment>
<evidence type="ECO:0000313" key="8">
    <source>
        <dbReference type="Proteomes" id="UP000050795"/>
    </source>
</evidence>
<dbReference type="InterPro" id="IPR021151">
    <property type="entry name" value="GINS_A"/>
</dbReference>
<dbReference type="Gene3D" id="3.40.5.50">
    <property type="match status" value="1"/>
</dbReference>
<evidence type="ECO:0000256" key="5">
    <source>
        <dbReference type="PIRNR" id="PIRNR028998"/>
    </source>
</evidence>
<protein>
    <recommendedName>
        <fullName evidence="5">DNA replication complex GINS protein PSF2</fullName>
    </recommendedName>
</protein>
<reference evidence="8" key="1">
    <citation type="submission" date="2022-06" db="EMBL/GenBank/DDBJ databases">
        <authorList>
            <person name="Berger JAMES D."/>
            <person name="Berger JAMES D."/>
        </authorList>
    </citation>
    <scope>NUCLEOTIDE SEQUENCE [LARGE SCALE GENOMIC DNA]</scope>
</reference>
<keyword evidence="3 5" id="KW-0235">DNA replication</keyword>
<feature type="domain" description="DNA replication complex GINS protein PSF2 N-terminal" evidence="7">
    <location>
        <begin position="2"/>
        <end position="61"/>
    </location>
</feature>
<proteinExistence type="inferred from homology"/>
<evidence type="ECO:0000256" key="1">
    <source>
        <dbReference type="ARBA" id="ARBA00004123"/>
    </source>
</evidence>
<dbReference type="SUPFAM" id="SSF160059">
    <property type="entry name" value="PriA/YqbF domain"/>
    <property type="match status" value="1"/>
</dbReference>
<evidence type="ECO:0000256" key="4">
    <source>
        <dbReference type="ARBA" id="ARBA00023242"/>
    </source>
</evidence>
<name>A0AA85IKS6_TRIRE</name>
<dbReference type="InterPro" id="IPR036224">
    <property type="entry name" value="GINS_bundle-like_dom_sf"/>
</dbReference>
<accession>A0AA85IKS6</accession>
<dbReference type="FunFam" id="3.40.5.50:FF:000001">
    <property type="entry name" value="DNA replication complex GINS protein PSF2"/>
    <property type="match status" value="1"/>
</dbReference>
<dbReference type="FunFam" id="1.20.58.1020:FF:000001">
    <property type="entry name" value="DNA replication complex GINS protein PSF2"/>
    <property type="match status" value="1"/>
</dbReference>
<dbReference type="PANTHER" id="PTHR12772:SF0">
    <property type="entry name" value="DNA REPLICATION COMPLEX GINS PROTEIN PSF2"/>
    <property type="match status" value="1"/>
</dbReference>
<organism evidence="8 9">
    <name type="scientific">Trichobilharzia regenti</name>
    <name type="common">Nasal bird schistosome</name>
    <dbReference type="NCBI Taxonomy" id="157069"/>
    <lineage>
        <taxon>Eukaryota</taxon>
        <taxon>Metazoa</taxon>
        <taxon>Spiralia</taxon>
        <taxon>Lophotrochozoa</taxon>
        <taxon>Platyhelminthes</taxon>
        <taxon>Trematoda</taxon>
        <taxon>Digenea</taxon>
        <taxon>Strigeidida</taxon>
        <taxon>Schistosomatoidea</taxon>
        <taxon>Schistosomatidae</taxon>
        <taxon>Trichobilharzia</taxon>
    </lineage>
</organism>
<dbReference type="WBParaSite" id="TREG1_101390.1">
    <property type="protein sequence ID" value="TREG1_101390.1"/>
    <property type="gene ID" value="TREG1_101390"/>
</dbReference>
<dbReference type="GO" id="GO:0000727">
    <property type="term" value="P:double-strand break repair via break-induced replication"/>
    <property type="evidence" value="ECO:0007669"/>
    <property type="project" value="TreeGrafter"/>
</dbReference>
<evidence type="ECO:0000259" key="6">
    <source>
        <dbReference type="Pfam" id="PF05916"/>
    </source>
</evidence>